<evidence type="ECO:0000313" key="1">
    <source>
        <dbReference type="EMBL" id="GAI71803.1"/>
    </source>
</evidence>
<comment type="caution">
    <text evidence="1">The sequence shown here is derived from an EMBL/GenBank/DDBJ whole genome shotgun (WGS) entry which is preliminary data.</text>
</comment>
<dbReference type="AlphaFoldDB" id="X1QU64"/>
<protein>
    <submittedName>
        <fullName evidence="1">Uncharacterized protein</fullName>
    </submittedName>
</protein>
<organism evidence="1">
    <name type="scientific">marine sediment metagenome</name>
    <dbReference type="NCBI Taxonomy" id="412755"/>
    <lineage>
        <taxon>unclassified sequences</taxon>
        <taxon>metagenomes</taxon>
        <taxon>ecological metagenomes</taxon>
    </lineage>
</organism>
<reference evidence="1" key="1">
    <citation type="journal article" date="2014" name="Front. Microbiol.">
        <title>High frequency of phylogenetically diverse reductive dehalogenase-homologous genes in deep subseafloor sedimentary metagenomes.</title>
        <authorList>
            <person name="Kawai M."/>
            <person name="Futagami T."/>
            <person name="Toyoda A."/>
            <person name="Takaki Y."/>
            <person name="Nishi S."/>
            <person name="Hori S."/>
            <person name="Arai W."/>
            <person name="Tsubouchi T."/>
            <person name="Morono Y."/>
            <person name="Uchiyama I."/>
            <person name="Ito T."/>
            <person name="Fujiyama A."/>
            <person name="Inagaki F."/>
            <person name="Takami H."/>
        </authorList>
    </citation>
    <scope>NUCLEOTIDE SEQUENCE</scope>
    <source>
        <strain evidence="1">Expedition CK06-06</strain>
    </source>
</reference>
<sequence length="45" mass="5055">MAPTLGANKVYKLINVIKYFMGDNDEEDNSPIVTIKGYDYSKKLG</sequence>
<feature type="non-terminal residue" evidence="1">
    <location>
        <position position="45"/>
    </location>
</feature>
<proteinExistence type="predicted"/>
<dbReference type="EMBL" id="BARV01044501">
    <property type="protein sequence ID" value="GAI71803.1"/>
    <property type="molecule type" value="Genomic_DNA"/>
</dbReference>
<gene>
    <name evidence="1" type="ORF">S06H3_65822</name>
</gene>
<accession>X1QU64</accession>
<name>X1QU64_9ZZZZ</name>